<dbReference type="OrthoDB" id="4190732at2"/>
<evidence type="ECO:0000313" key="1">
    <source>
        <dbReference type="EMBL" id="AXF25895.1"/>
    </source>
</evidence>
<dbReference type="Proteomes" id="UP000253104">
    <property type="component" value="Chromosome mHSR5_C"/>
</dbReference>
<organism evidence="1 2">
    <name type="scientific">Burkholderia pyrrocinia</name>
    <name type="common">Pseudomonas pyrrocinia</name>
    <dbReference type="NCBI Taxonomy" id="60550"/>
    <lineage>
        <taxon>Bacteria</taxon>
        <taxon>Pseudomonadati</taxon>
        <taxon>Pseudomonadota</taxon>
        <taxon>Betaproteobacteria</taxon>
        <taxon>Burkholderiales</taxon>
        <taxon>Burkholderiaceae</taxon>
        <taxon>Burkholderia</taxon>
        <taxon>Burkholderia cepacia complex</taxon>
    </lineage>
</organism>
<reference evidence="1 2" key="1">
    <citation type="journal article" date="2018" name="ISME J.">
        <title>Involvement of Burkholderiaceae and sulfurous volatiles in disease-suppressive soils.</title>
        <authorList>
            <person name="Carrion V.J."/>
            <person name="Cordovez V."/>
            <person name="Tyc O."/>
            <person name="Etalo D.W."/>
            <person name="de Bruijn I."/>
            <person name="de Jager V.C."/>
            <person name="Medema M.H."/>
            <person name="Eberl L."/>
            <person name="Raaijmakers J.M."/>
        </authorList>
    </citation>
    <scope>NUCLEOTIDE SEQUENCE [LARGE SCALE GENOMIC DNA]</scope>
    <source>
        <strain evidence="2">mHSR5</strain>
    </source>
</reference>
<dbReference type="Pfam" id="PF13602">
    <property type="entry name" value="ADH_zinc_N_2"/>
    <property type="match status" value="1"/>
</dbReference>
<evidence type="ECO:0000313" key="2">
    <source>
        <dbReference type="Proteomes" id="UP000253104"/>
    </source>
</evidence>
<dbReference type="RefSeq" id="WP_114182259.1">
    <property type="nucleotide sequence ID" value="NZ_CP024904.1"/>
</dbReference>
<dbReference type="Gene3D" id="3.40.50.720">
    <property type="entry name" value="NAD(P)-binding Rossmann-like Domain"/>
    <property type="match status" value="1"/>
</dbReference>
<name>A0A2Z5N8N6_BURPY</name>
<accession>A0A2Z5N8N6</accession>
<dbReference type="InterPro" id="IPR036291">
    <property type="entry name" value="NAD(P)-bd_dom_sf"/>
</dbReference>
<dbReference type="EMBL" id="CP024904">
    <property type="protein sequence ID" value="AXF25895.1"/>
    <property type="molecule type" value="Genomic_DNA"/>
</dbReference>
<dbReference type="AlphaFoldDB" id="A0A2Z5N8N6"/>
<dbReference type="SUPFAM" id="SSF51735">
    <property type="entry name" value="NAD(P)-binding Rossmann-fold domains"/>
    <property type="match status" value="1"/>
</dbReference>
<sequence length="155" mass="16752">MSLSGPQLVDIQQHIPTRLQPVLWWAKFDCGACARQDERGKSIRVCVRSGRGAVLNQLLRGLRLRGTVVSSGFAGGVQPAFEAVEIIASDKHIVGHSLHRESDEDAYKALGDVAGLASAGKLKPTIDSTTTFDEFEQGYTRLASGRAMGSIVLRF</sequence>
<protein>
    <recommendedName>
        <fullName evidence="3">Alcohol dehydrogenase-like C-terminal domain-containing protein</fullName>
    </recommendedName>
</protein>
<dbReference type="Gene3D" id="3.90.180.10">
    <property type="entry name" value="Medium-chain alcohol dehydrogenases, catalytic domain"/>
    <property type="match status" value="1"/>
</dbReference>
<proteinExistence type="predicted"/>
<gene>
    <name evidence="1" type="ORF">CUJ89_36450</name>
</gene>
<evidence type="ECO:0008006" key="3">
    <source>
        <dbReference type="Google" id="ProtNLM"/>
    </source>
</evidence>